<reference evidence="4 5" key="1">
    <citation type="submission" date="2021-05" db="EMBL/GenBank/DDBJ databases">
        <title>Roseococcus sp. XZZS9, whole genome shotgun sequencing project.</title>
        <authorList>
            <person name="Zhao G."/>
            <person name="Shen L."/>
        </authorList>
    </citation>
    <scope>NUCLEOTIDE SEQUENCE [LARGE SCALE GENOMIC DNA]</scope>
    <source>
        <strain evidence="4 5">XZZS9</strain>
    </source>
</reference>
<dbReference type="RefSeq" id="WP_213669836.1">
    <property type="nucleotide sequence ID" value="NZ_JAHCDA010000002.1"/>
</dbReference>
<keyword evidence="4" id="KW-0548">Nucleotidyltransferase</keyword>
<evidence type="ECO:0000256" key="1">
    <source>
        <dbReference type="SAM" id="MobiDB-lite"/>
    </source>
</evidence>
<feature type="transmembrane region" description="Helical" evidence="2">
    <location>
        <begin position="79"/>
        <end position="100"/>
    </location>
</feature>
<sequence>MMTPDDLAFLALRSLACILCFYAGWRSFRQAYTYREHHERFVRAVFGGVLAVLLGVLAIAIGLWEAFVRPGDPIGFKEWIYTVILIVLPAFFLNLLDSFAQRDVLERKLAEAAYHDSLTGLPNRAGHAALAGYALAQSHAAGRPASIATLDVDHFKSINDGWGHAAGDAVLRAIASSLRQNLRDGDVVSRAGGEEFNILLRRGADRGAAPRRPASRGRGTRCRASRRAPGAGFDLGRRRPGRGRGARCHRGSDAAGRYRALRSQECGPRPRGDRQPLPLRKGRGARGLTGPRGPRLSPRIRGG</sequence>
<dbReference type="EC" id="2.7.7.65" evidence="4"/>
<keyword evidence="2" id="KW-1133">Transmembrane helix</keyword>
<dbReference type="Gene3D" id="3.30.70.270">
    <property type="match status" value="1"/>
</dbReference>
<dbReference type="NCBIfam" id="TIGR00254">
    <property type="entry name" value="GGDEF"/>
    <property type="match status" value="1"/>
</dbReference>
<dbReference type="SMART" id="SM00267">
    <property type="entry name" value="GGDEF"/>
    <property type="match status" value="1"/>
</dbReference>
<dbReference type="GO" id="GO:0052621">
    <property type="term" value="F:diguanylate cyclase activity"/>
    <property type="evidence" value="ECO:0007669"/>
    <property type="project" value="UniProtKB-EC"/>
</dbReference>
<proteinExistence type="predicted"/>
<feature type="compositionally biased region" description="Basic residues" evidence="1">
    <location>
        <begin position="213"/>
        <end position="226"/>
    </location>
</feature>
<dbReference type="InterPro" id="IPR000160">
    <property type="entry name" value="GGDEF_dom"/>
</dbReference>
<evidence type="ECO:0000313" key="4">
    <source>
        <dbReference type="EMBL" id="MBS7811147.1"/>
    </source>
</evidence>
<feature type="transmembrane region" description="Helical" evidence="2">
    <location>
        <begin position="45"/>
        <end position="67"/>
    </location>
</feature>
<name>A0ABS5QDZ9_9PROT</name>
<accession>A0ABS5QDZ9</accession>
<feature type="region of interest" description="Disordered" evidence="1">
    <location>
        <begin position="205"/>
        <end position="303"/>
    </location>
</feature>
<dbReference type="Pfam" id="PF00990">
    <property type="entry name" value="GGDEF"/>
    <property type="match status" value="1"/>
</dbReference>
<dbReference type="Proteomes" id="UP000766336">
    <property type="component" value="Unassembled WGS sequence"/>
</dbReference>
<dbReference type="InterPro" id="IPR043128">
    <property type="entry name" value="Rev_trsase/Diguanyl_cyclase"/>
</dbReference>
<dbReference type="PANTHER" id="PTHR46663:SF4">
    <property type="entry name" value="DIGUANYLATE CYCLASE DGCT-RELATED"/>
    <property type="match status" value="1"/>
</dbReference>
<dbReference type="InterPro" id="IPR029787">
    <property type="entry name" value="Nucleotide_cyclase"/>
</dbReference>
<dbReference type="CDD" id="cd01949">
    <property type="entry name" value="GGDEF"/>
    <property type="match status" value="1"/>
</dbReference>
<keyword evidence="5" id="KW-1185">Reference proteome</keyword>
<comment type="caution">
    <text evidence="4">The sequence shown here is derived from an EMBL/GenBank/DDBJ whole genome shotgun (WGS) entry which is preliminary data.</text>
</comment>
<organism evidence="4 5">
    <name type="scientific">Roseococcus pinisoli</name>
    <dbReference type="NCBI Taxonomy" id="2835040"/>
    <lineage>
        <taxon>Bacteria</taxon>
        <taxon>Pseudomonadati</taxon>
        <taxon>Pseudomonadota</taxon>
        <taxon>Alphaproteobacteria</taxon>
        <taxon>Acetobacterales</taxon>
        <taxon>Roseomonadaceae</taxon>
        <taxon>Roseococcus</taxon>
    </lineage>
</organism>
<dbReference type="InterPro" id="IPR052163">
    <property type="entry name" value="DGC-Regulatory_Protein"/>
</dbReference>
<keyword evidence="2" id="KW-0472">Membrane</keyword>
<protein>
    <submittedName>
        <fullName evidence="4">Diguanylate cyclase</fullName>
        <ecNumber evidence="4">2.7.7.65</ecNumber>
    </submittedName>
</protein>
<feature type="compositionally biased region" description="Basic residues" evidence="1">
    <location>
        <begin position="238"/>
        <end position="249"/>
    </location>
</feature>
<dbReference type="SUPFAM" id="SSF55073">
    <property type="entry name" value="Nucleotide cyclase"/>
    <property type="match status" value="1"/>
</dbReference>
<keyword evidence="4" id="KW-0808">Transferase</keyword>
<feature type="transmembrane region" description="Helical" evidence="2">
    <location>
        <begin position="6"/>
        <end position="25"/>
    </location>
</feature>
<evidence type="ECO:0000259" key="3">
    <source>
        <dbReference type="PROSITE" id="PS50887"/>
    </source>
</evidence>
<keyword evidence="2" id="KW-0812">Transmembrane</keyword>
<evidence type="ECO:0000313" key="5">
    <source>
        <dbReference type="Proteomes" id="UP000766336"/>
    </source>
</evidence>
<dbReference type="PROSITE" id="PS50887">
    <property type="entry name" value="GGDEF"/>
    <property type="match status" value="1"/>
</dbReference>
<dbReference type="EMBL" id="JAHCDA010000002">
    <property type="protein sequence ID" value="MBS7811147.1"/>
    <property type="molecule type" value="Genomic_DNA"/>
</dbReference>
<gene>
    <name evidence="4" type="ORF">KHU32_09380</name>
</gene>
<dbReference type="PANTHER" id="PTHR46663">
    <property type="entry name" value="DIGUANYLATE CYCLASE DGCT-RELATED"/>
    <property type="match status" value="1"/>
</dbReference>
<evidence type="ECO:0000256" key="2">
    <source>
        <dbReference type="SAM" id="Phobius"/>
    </source>
</evidence>
<feature type="domain" description="GGDEF" evidence="3">
    <location>
        <begin position="143"/>
        <end position="281"/>
    </location>
</feature>